<dbReference type="Gene3D" id="2.60.120.560">
    <property type="entry name" value="Exo-inulinase, domain 1"/>
    <property type="match status" value="1"/>
</dbReference>
<keyword evidence="2" id="KW-0812">Transmembrane</keyword>
<keyword evidence="2" id="KW-1133">Transmembrane helix</keyword>
<dbReference type="AlphaFoldDB" id="A0A0P6Y4L2"/>
<dbReference type="Proteomes" id="UP000050417">
    <property type="component" value="Unassembled WGS sequence"/>
</dbReference>
<evidence type="ECO:0000256" key="2">
    <source>
        <dbReference type="SAM" id="Phobius"/>
    </source>
</evidence>
<comment type="caution">
    <text evidence="3">The sequence shown here is derived from an EMBL/GenBank/DDBJ whole genome shotgun (WGS) entry which is preliminary data.</text>
</comment>
<keyword evidence="4" id="KW-1185">Reference proteome</keyword>
<proteinExistence type="predicted"/>
<reference evidence="3 4" key="1">
    <citation type="submission" date="2015-07" db="EMBL/GenBank/DDBJ databases">
        <title>Genome sequence of Ornatilinea apprima DSM 23815.</title>
        <authorList>
            <person name="Hemp J."/>
            <person name="Ward L.M."/>
            <person name="Pace L.A."/>
            <person name="Fischer W.W."/>
        </authorList>
    </citation>
    <scope>NUCLEOTIDE SEQUENCE [LARGE SCALE GENOMIC DNA]</scope>
    <source>
        <strain evidence="3 4">P3M-1</strain>
    </source>
</reference>
<feature type="region of interest" description="Disordered" evidence="1">
    <location>
        <begin position="56"/>
        <end position="78"/>
    </location>
</feature>
<dbReference type="STRING" id="1134406.ADN00_11275"/>
<feature type="compositionally biased region" description="Polar residues" evidence="1">
    <location>
        <begin position="66"/>
        <end position="78"/>
    </location>
</feature>
<name>A0A0P6Y4L2_9CHLR</name>
<protein>
    <submittedName>
        <fullName evidence="3">Uncharacterized protein</fullName>
    </submittedName>
</protein>
<evidence type="ECO:0000313" key="4">
    <source>
        <dbReference type="Proteomes" id="UP000050417"/>
    </source>
</evidence>
<dbReference type="RefSeq" id="WP_075063115.1">
    <property type="nucleotide sequence ID" value="NZ_LGCL01000025.1"/>
</dbReference>
<keyword evidence="2" id="KW-0472">Membrane</keyword>
<evidence type="ECO:0000256" key="1">
    <source>
        <dbReference type="SAM" id="MobiDB-lite"/>
    </source>
</evidence>
<dbReference type="EMBL" id="LGCL01000025">
    <property type="protein sequence ID" value="KPL76537.1"/>
    <property type="molecule type" value="Genomic_DNA"/>
</dbReference>
<feature type="transmembrane region" description="Helical" evidence="2">
    <location>
        <begin position="7"/>
        <end position="40"/>
    </location>
</feature>
<accession>A0A0P6Y4L2</accession>
<evidence type="ECO:0000313" key="3">
    <source>
        <dbReference type="EMBL" id="KPL76537.1"/>
    </source>
</evidence>
<sequence length="300" mass="32472">MKSPRHWWLVGLAVSLMLLVVVALALAVAIILGINLVWWLPELRGSAALTQTVPSAVTATREPGSPTATQPARPTLMPSLTSTVLPATRTPTPVPTAGQAEPSTLGTPNPWQLIFEARFSDAASLVGGWEGIMAAANQSEFLLYRSRPALRLVFQEPVLVLSENIYTEDAPDRPDVQLETSLALEDNAAAQVELRCRVSGDAEGYALSLTRQEWRLVRLGPQEETVLGRGEPAEGFAAGGWGTFRLGCAGTTLFVWDDRGLIAEVEDDTYSDGASLLAFLPQEQAARSQVLIAWQRVFIR</sequence>
<organism evidence="3 4">
    <name type="scientific">Ornatilinea apprima</name>
    <dbReference type="NCBI Taxonomy" id="1134406"/>
    <lineage>
        <taxon>Bacteria</taxon>
        <taxon>Bacillati</taxon>
        <taxon>Chloroflexota</taxon>
        <taxon>Anaerolineae</taxon>
        <taxon>Anaerolineales</taxon>
        <taxon>Anaerolineaceae</taxon>
        <taxon>Ornatilinea</taxon>
    </lineage>
</organism>
<gene>
    <name evidence="3" type="ORF">ADN00_11275</name>
</gene>